<keyword evidence="2" id="KW-0732">Signal</keyword>
<feature type="signal peptide" evidence="2">
    <location>
        <begin position="1"/>
        <end position="21"/>
    </location>
</feature>
<evidence type="ECO:0008006" key="5">
    <source>
        <dbReference type="Google" id="ProtNLM"/>
    </source>
</evidence>
<organism evidence="3 4">
    <name type="scientific">Ameiurus melas</name>
    <name type="common">Black bullhead</name>
    <name type="synonym">Silurus melas</name>
    <dbReference type="NCBI Taxonomy" id="219545"/>
    <lineage>
        <taxon>Eukaryota</taxon>
        <taxon>Metazoa</taxon>
        <taxon>Chordata</taxon>
        <taxon>Craniata</taxon>
        <taxon>Vertebrata</taxon>
        <taxon>Euteleostomi</taxon>
        <taxon>Actinopterygii</taxon>
        <taxon>Neopterygii</taxon>
        <taxon>Teleostei</taxon>
        <taxon>Ostariophysi</taxon>
        <taxon>Siluriformes</taxon>
        <taxon>Ictaluridae</taxon>
        <taxon>Ameiurus</taxon>
    </lineage>
</organism>
<comment type="caution">
    <text evidence="3">The sequence shown here is derived from an EMBL/GenBank/DDBJ whole genome shotgun (WGS) entry which is preliminary data.</text>
</comment>
<protein>
    <recommendedName>
        <fullName evidence="5">Osteopetrosis-associated transmembrane protein 1</fullName>
    </recommendedName>
</protein>
<sequence>MVFFTSCSCALFLFFCWSVMSGEIFVHAAEPSGDEDLKAPVLNENSFFPPLRLSSSFPEDLEMIDHCLNLLHDFGQRYTSLSSCLVSNARPVKMCQNCYSGYNVFLDMYTNISTQVGPGNKSCEELLLHADRLMLLYNLYKGLNDIWESAECTSCLTDKNSVSNDTLHFIDRYNQSLTCFEKYSHGNYSELCVECRSSYKVLNELYSNMSKHKALCIDVEDAMNSTRYSWSKIYNCSLKREENVPVIAVSSFMLFLPLIFYLSNYLHSEQKKRKLMHPKRAKSSHSLMNIQDKYS</sequence>
<dbReference type="InterPro" id="IPR019172">
    <property type="entry name" value="Osteopetrosis-assoc_TM_1"/>
</dbReference>
<feature type="transmembrane region" description="Helical" evidence="1">
    <location>
        <begin position="244"/>
        <end position="266"/>
    </location>
</feature>
<dbReference type="EMBL" id="JAAGNN010000002">
    <property type="protein sequence ID" value="KAF4092243.1"/>
    <property type="molecule type" value="Genomic_DNA"/>
</dbReference>
<feature type="chain" id="PRO_5029718955" description="Osteopetrosis-associated transmembrane protein 1" evidence="2">
    <location>
        <begin position="22"/>
        <end position="295"/>
    </location>
</feature>
<dbReference type="PANTHER" id="PTHR15644">
    <property type="entry name" value="OSTEOPETROSIS ASSOCIATED TRANSMEMBRANE PROTEIN 1"/>
    <property type="match status" value="1"/>
</dbReference>
<name>A0A7J6BB07_AMEME</name>
<reference evidence="3 4" key="1">
    <citation type="submission" date="2020-02" db="EMBL/GenBank/DDBJ databases">
        <title>A chromosome-scale genome assembly of the black bullhead catfish (Ameiurus melas).</title>
        <authorList>
            <person name="Wen M."/>
            <person name="Zham M."/>
            <person name="Cabau C."/>
            <person name="Klopp C."/>
            <person name="Donnadieu C."/>
            <person name="Roques C."/>
            <person name="Bouchez O."/>
            <person name="Lampietro C."/>
            <person name="Jouanno E."/>
            <person name="Herpin A."/>
            <person name="Louis A."/>
            <person name="Berthelot C."/>
            <person name="Parey E."/>
            <person name="Roest-Crollius H."/>
            <person name="Braasch I."/>
            <person name="Postlethwait J."/>
            <person name="Robinson-Rechavi M."/>
            <person name="Echchiki A."/>
            <person name="Begum T."/>
            <person name="Montfort J."/>
            <person name="Schartl M."/>
            <person name="Bobe J."/>
            <person name="Guiguen Y."/>
        </authorList>
    </citation>
    <scope>NUCLEOTIDE SEQUENCE [LARGE SCALE GENOMIC DNA]</scope>
    <source>
        <strain evidence="3">M_S1</strain>
        <tissue evidence="3">Blood</tissue>
    </source>
</reference>
<accession>A0A7J6BB07</accession>
<keyword evidence="1" id="KW-1133">Transmembrane helix</keyword>
<dbReference type="Pfam" id="PF09777">
    <property type="entry name" value="OSTMP1"/>
    <property type="match status" value="1"/>
</dbReference>
<keyword evidence="1" id="KW-0812">Transmembrane</keyword>
<dbReference type="GO" id="GO:0005829">
    <property type="term" value="C:cytosol"/>
    <property type="evidence" value="ECO:0007669"/>
    <property type="project" value="TreeGrafter"/>
</dbReference>
<gene>
    <name evidence="3" type="ORF">AMELA_G00018610</name>
</gene>
<evidence type="ECO:0000256" key="1">
    <source>
        <dbReference type="SAM" id="Phobius"/>
    </source>
</evidence>
<evidence type="ECO:0000256" key="2">
    <source>
        <dbReference type="SAM" id="SignalP"/>
    </source>
</evidence>
<evidence type="ECO:0000313" key="3">
    <source>
        <dbReference type="EMBL" id="KAF4092243.1"/>
    </source>
</evidence>
<dbReference type="OrthoDB" id="8021850at2759"/>
<dbReference type="PANTHER" id="PTHR15644:SF2">
    <property type="entry name" value="OSTEOPETROSIS-ASSOCIATED TRANSMEMBRANE PROTEIN 1"/>
    <property type="match status" value="1"/>
</dbReference>
<keyword evidence="4" id="KW-1185">Reference proteome</keyword>
<keyword evidence="1" id="KW-0472">Membrane</keyword>
<evidence type="ECO:0000313" key="4">
    <source>
        <dbReference type="Proteomes" id="UP000593565"/>
    </source>
</evidence>
<dbReference type="Proteomes" id="UP000593565">
    <property type="component" value="Unassembled WGS sequence"/>
</dbReference>
<dbReference type="AlphaFoldDB" id="A0A7J6BB07"/>
<proteinExistence type="predicted"/>